<organism evidence="1 2">
    <name type="scientific">Drosophila busckii</name>
    <name type="common">Fruit fly</name>
    <dbReference type="NCBI Taxonomy" id="30019"/>
    <lineage>
        <taxon>Eukaryota</taxon>
        <taxon>Metazoa</taxon>
        <taxon>Ecdysozoa</taxon>
        <taxon>Arthropoda</taxon>
        <taxon>Hexapoda</taxon>
        <taxon>Insecta</taxon>
        <taxon>Pterygota</taxon>
        <taxon>Neoptera</taxon>
        <taxon>Endopterygota</taxon>
        <taxon>Diptera</taxon>
        <taxon>Brachycera</taxon>
        <taxon>Muscomorpha</taxon>
        <taxon>Ephydroidea</taxon>
        <taxon>Drosophilidae</taxon>
        <taxon>Drosophila</taxon>
    </lineage>
</organism>
<protein>
    <submittedName>
        <fullName evidence="1">CG8292</fullName>
    </submittedName>
</protein>
<reference evidence="1 2" key="1">
    <citation type="submission" date="2015-08" db="EMBL/GenBank/DDBJ databases">
        <title>Ancestral chromatin configuration constrains chromatin evolution on differentiating sex chromosomes in Drosophila.</title>
        <authorList>
            <person name="Zhou Q."/>
            <person name="Bachtrog D."/>
        </authorList>
    </citation>
    <scope>NUCLEOTIDE SEQUENCE [LARGE SCALE GENOMIC DNA]</scope>
    <source>
        <tissue evidence="1">Whole larvae</tissue>
    </source>
</reference>
<dbReference type="OMA" id="HEEVTPF"/>
<evidence type="ECO:0000313" key="2">
    <source>
        <dbReference type="Proteomes" id="UP000494163"/>
    </source>
</evidence>
<dbReference type="STRING" id="30019.A0A0M4E8A6"/>
<dbReference type="OrthoDB" id="382863at2759"/>
<keyword evidence="2" id="KW-1185">Reference proteome</keyword>
<gene>
    <name evidence="1" type="ORF">Dbus_chr2Lg286</name>
</gene>
<name>A0A0M4E8A6_DROBS</name>
<accession>A0A0M4E8A6</accession>
<dbReference type="AlphaFoldDB" id="A0A0M4E8A6"/>
<sequence length="292" mass="33900">MDVFGCFDYKRPKDARVQDMRTSTYRGHRYITDLRMGNFLQGSSECSNTGVYVRDPLMHEKQHTECSANYNWKYGDPDVLRNPSLNMKTQYVKPFDAKNLRFIKRKIKPMSSVSRDTYKFSEMPFEAELPSLHIPTPVLASTLEIDRSQVSYTKYLDPSATTYNLDYVNFTGKPMTSGIAAHDNLTYWNWDEHAPTVMRVTREADEHMCDESAARDCPKRRLEYQNMTKRVPHTGLITEVQHSYKDPKHNKEYMEFDTSDIKSLLTYEAIAPFATDTEYKILGSGEPVVKYV</sequence>
<dbReference type="EMBL" id="CP012523">
    <property type="protein sequence ID" value="ALC38201.1"/>
    <property type="molecule type" value="Genomic_DNA"/>
</dbReference>
<proteinExistence type="predicted"/>
<evidence type="ECO:0000313" key="1">
    <source>
        <dbReference type="EMBL" id="ALC38201.1"/>
    </source>
</evidence>
<dbReference type="Proteomes" id="UP000494163">
    <property type="component" value="Chromosome 2L"/>
</dbReference>